<dbReference type="Proteomes" id="UP000245133">
    <property type="component" value="Unassembled WGS sequence"/>
</dbReference>
<dbReference type="InterPro" id="IPR012506">
    <property type="entry name" value="TMEM86B-like"/>
</dbReference>
<evidence type="ECO:0000256" key="2">
    <source>
        <dbReference type="ARBA" id="ARBA00007375"/>
    </source>
</evidence>
<gene>
    <name evidence="7" type="ORF">LPTSP4_31330</name>
</gene>
<dbReference type="AlphaFoldDB" id="A0A2P2E3X8"/>
<dbReference type="Pfam" id="PF07947">
    <property type="entry name" value="YhhN"/>
    <property type="match status" value="1"/>
</dbReference>
<evidence type="ECO:0000256" key="5">
    <source>
        <dbReference type="ARBA" id="ARBA00023136"/>
    </source>
</evidence>
<feature type="transmembrane region" description="Helical" evidence="6">
    <location>
        <begin position="37"/>
        <end position="58"/>
    </location>
</feature>
<keyword evidence="5 6" id="KW-0472">Membrane</keyword>
<keyword evidence="8" id="KW-1185">Reference proteome</keyword>
<feature type="transmembrane region" description="Helical" evidence="6">
    <location>
        <begin position="6"/>
        <end position="25"/>
    </location>
</feature>
<dbReference type="RefSeq" id="WP_108977913.1">
    <property type="nucleotide sequence ID" value="NZ_BFBB01000008.1"/>
</dbReference>
<keyword evidence="3 6" id="KW-0812">Transmembrane</keyword>
<accession>A0A2P2E3X8</accession>
<evidence type="ECO:0000256" key="1">
    <source>
        <dbReference type="ARBA" id="ARBA00004141"/>
    </source>
</evidence>
<comment type="subcellular location">
    <subcellularLocation>
        <location evidence="1">Membrane</location>
        <topology evidence="1">Multi-pass membrane protein</topology>
    </subcellularLocation>
</comment>
<protein>
    <submittedName>
        <fullName evidence="7">YhhN-like protein</fullName>
    </submittedName>
</protein>
<dbReference type="OrthoDB" id="338071at2"/>
<name>A0A2P2E3X8_9LEPT</name>
<feature type="transmembrane region" description="Helical" evidence="6">
    <location>
        <begin position="126"/>
        <end position="145"/>
    </location>
</feature>
<evidence type="ECO:0000256" key="3">
    <source>
        <dbReference type="ARBA" id="ARBA00022692"/>
    </source>
</evidence>
<comment type="caution">
    <text evidence="7">The sequence shown here is derived from an EMBL/GenBank/DDBJ whole genome shotgun (WGS) entry which is preliminary data.</text>
</comment>
<evidence type="ECO:0000313" key="8">
    <source>
        <dbReference type="Proteomes" id="UP000245133"/>
    </source>
</evidence>
<dbReference type="EMBL" id="BFBB01000008">
    <property type="protein sequence ID" value="GBF51595.1"/>
    <property type="molecule type" value="Genomic_DNA"/>
</dbReference>
<feature type="transmembrane region" description="Helical" evidence="6">
    <location>
        <begin position="157"/>
        <end position="179"/>
    </location>
</feature>
<organism evidence="7 8">
    <name type="scientific">Leptospira ryugenii</name>
    <dbReference type="NCBI Taxonomy" id="1917863"/>
    <lineage>
        <taxon>Bacteria</taxon>
        <taxon>Pseudomonadati</taxon>
        <taxon>Spirochaetota</taxon>
        <taxon>Spirochaetia</taxon>
        <taxon>Leptospirales</taxon>
        <taxon>Leptospiraceae</taxon>
        <taxon>Leptospira</taxon>
    </lineage>
</organism>
<feature type="transmembrane region" description="Helical" evidence="6">
    <location>
        <begin position="219"/>
        <end position="238"/>
    </location>
</feature>
<dbReference type="GO" id="GO:0016020">
    <property type="term" value="C:membrane"/>
    <property type="evidence" value="ECO:0007669"/>
    <property type="project" value="UniProtKB-SubCell"/>
</dbReference>
<comment type="similarity">
    <text evidence="2">Belongs to the TMEM86 family.</text>
</comment>
<proteinExistence type="inferred from homology"/>
<feature type="transmembrane region" description="Helical" evidence="6">
    <location>
        <begin position="94"/>
        <end position="114"/>
    </location>
</feature>
<keyword evidence="4 6" id="KW-1133">Transmembrane helix</keyword>
<evidence type="ECO:0000313" key="7">
    <source>
        <dbReference type="EMBL" id="GBF51595.1"/>
    </source>
</evidence>
<sequence length="245" mass="27790">MSYYAVLVCIPLSICVAFLIHWYTLRPIQNSKNRLEVSRGTYLGFSIQILLFAFLLFYLGGSVFLAPVFAIIFSFLGDWFNLQFPIALKNNGEPLIGGIVSFAMAQLFYISAFFQILPWSMLYSGIVPYLLSLSFLILTGVIFYFRVYEPKRSKPIMISALIYGLLLSFFVSLTANAYIQFGGVWLFLLLGGLFFIASDAIMGETTINGTRHPVWEYQVPWITYLLAQGLLLIGFFLVSHTKMVH</sequence>
<evidence type="ECO:0000256" key="4">
    <source>
        <dbReference type="ARBA" id="ARBA00022989"/>
    </source>
</evidence>
<reference evidence="7 8" key="1">
    <citation type="submission" date="2018-02" db="EMBL/GenBank/DDBJ databases">
        <title>Novel Leptospira species isolated from soil and water in Japan.</title>
        <authorList>
            <person name="Nakao R."/>
            <person name="Masuzawa T."/>
        </authorList>
    </citation>
    <scope>NUCLEOTIDE SEQUENCE [LARGE SCALE GENOMIC DNA]</scope>
    <source>
        <strain evidence="7 8">YH101</strain>
    </source>
</reference>
<feature type="transmembrane region" description="Helical" evidence="6">
    <location>
        <begin position="185"/>
        <end position="207"/>
    </location>
</feature>
<evidence type="ECO:0000256" key="6">
    <source>
        <dbReference type="SAM" id="Phobius"/>
    </source>
</evidence>